<dbReference type="AlphaFoldDB" id="V6TUP5"/>
<accession>V6TUP5</accession>
<dbReference type="VEuPathDB" id="GiardiaDB:GL50803_006377"/>
<evidence type="ECO:0000256" key="1">
    <source>
        <dbReference type="SAM" id="Coils"/>
    </source>
</evidence>
<dbReference type="VEuPathDB" id="GiardiaDB:QR46_2692"/>
<dbReference type="VEuPathDB" id="GiardiaDB:GL50581_1750"/>
<feature type="region of interest" description="Disordered" evidence="2">
    <location>
        <begin position="320"/>
        <end position="345"/>
    </location>
</feature>
<sequence>MCSLPNLKMFPLLPRYVRASQNVTQGISMLYVLKDSKKKSSMGSVSTVQLTPSKRGKNMIAVSTVNDKEWHGRLNEFNYYTYNTYLKSEVDAQIAGVVSETCKYGLPFTFFTPLVIYNGEISNLIVPYEQYFKDLISEVKSVTFTAVGFKSGTVVDIGKHITDKNPAKQPVPVSLMFNLAGEIDFSPKLYLTEFRDLHKTRNKCTSYTERMSALKNYIVKTEDLTCVILTYTSWVDNASHMYPEGRCEMVHTFVVPIFRDGDKFWKENFRTTYNPYDLDSIQKKFDLDSPTIAEKIFMAQYVHAGKGYFNDDSQKFMPKVSGNEKPAKLPKATPRGSAKSSDVSNEHAKLTAFQSDYNSLLYAPENILASEHFKPSTAAEYVLLSTPCAPAKVLYKYLYLHEALTAAIMVLPERFQCSPGTVLAAISFVSHTQYTKCLNHRGYNTMDLVSGQRAMFMAHHLKVDPNFLFNADNSSRTETFELVTESSGSLVVKMERFDNCAIVDETVGIPVFEGDGTFMEEQDDDDKESVATEETAKSKPSTQPVMYASAAPANADKDDSSIVADLQAQLDAKDKLLLASAENMKTVELENRRLCEEIAGLQKKLGIPQTYEGRDHADNTFSEMNPASLSQITTGLGTQRDELLNDIDKEIQDLITMSRRRDNEITALSAQVEHGGDTDSLVKEYLERNKALEEKLITTEQELGNQKKSLDAERDANKKLQKLLDDLKTGEGKGKGDGKSVDEAALQKLRIQYENQMVNLKKENLEKVQALHTEIQRLRSTHETKMREAKKHYEEERNKELRSIKRRAEEDFMAKLTEIKLKIKEAFAHH</sequence>
<feature type="compositionally biased region" description="Basic and acidic residues" evidence="2">
    <location>
        <begin position="528"/>
        <end position="537"/>
    </location>
</feature>
<dbReference type="Proteomes" id="UP000018040">
    <property type="component" value="Unassembled WGS sequence"/>
</dbReference>
<gene>
    <name evidence="3" type="ORF">GSB_6377</name>
</gene>
<feature type="compositionally biased region" description="Acidic residues" evidence="2">
    <location>
        <begin position="518"/>
        <end position="527"/>
    </location>
</feature>
<proteinExistence type="predicted"/>
<comment type="caution">
    <text evidence="3">The sequence shown here is derived from an EMBL/GenBank/DDBJ whole genome shotgun (WGS) entry which is preliminary data.</text>
</comment>
<dbReference type="EMBL" id="AHHH01000088">
    <property type="protein sequence ID" value="ESU42299.1"/>
    <property type="molecule type" value="Genomic_DNA"/>
</dbReference>
<keyword evidence="1" id="KW-0175">Coiled coil</keyword>
<organism evidence="3 4">
    <name type="scientific">Giardia intestinalis</name>
    <name type="common">Giardia lamblia</name>
    <dbReference type="NCBI Taxonomy" id="5741"/>
    <lineage>
        <taxon>Eukaryota</taxon>
        <taxon>Metamonada</taxon>
        <taxon>Diplomonadida</taxon>
        <taxon>Hexamitidae</taxon>
        <taxon>Giardiinae</taxon>
        <taxon>Giardia</taxon>
    </lineage>
</organism>
<protein>
    <submittedName>
        <fullName evidence="3">Chromosome segregation protein SMC</fullName>
    </submittedName>
</protein>
<reference evidence="4" key="1">
    <citation type="submission" date="2012-02" db="EMBL/GenBank/DDBJ databases">
        <title>Genome sequencing of Giardia lamblia Genotypes A2 and B isolates (DH and GS) and comparative analysis with the genomes of Genotypes A1 and E (WB and Pig).</title>
        <authorList>
            <person name="Adam R."/>
            <person name="Dahlstrom E."/>
            <person name="Martens C."/>
            <person name="Bruno D."/>
            <person name="Barbian K."/>
            <person name="Porcella S.F."/>
            <person name="Nash T."/>
        </authorList>
    </citation>
    <scope>NUCLEOTIDE SEQUENCE</scope>
    <source>
        <strain evidence="4">GS</strain>
    </source>
</reference>
<feature type="region of interest" description="Disordered" evidence="2">
    <location>
        <begin position="516"/>
        <end position="546"/>
    </location>
</feature>
<dbReference type="VEuPathDB" id="GiardiaDB:DHA2_6377"/>
<evidence type="ECO:0000256" key="2">
    <source>
        <dbReference type="SAM" id="MobiDB-lite"/>
    </source>
</evidence>
<name>V6TUP5_GIAIN</name>
<feature type="coiled-coil region" evidence="1">
    <location>
        <begin position="682"/>
        <end position="799"/>
    </location>
</feature>
<evidence type="ECO:0000313" key="3">
    <source>
        <dbReference type="EMBL" id="ESU42299.1"/>
    </source>
</evidence>
<evidence type="ECO:0000313" key="4">
    <source>
        <dbReference type="Proteomes" id="UP000018040"/>
    </source>
</evidence>
<dbReference type="OrthoDB" id="10251522at2759"/>
<reference evidence="3 4" key="2">
    <citation type="journal article" date="2013" name="Genome Biol. Evol.">
        <title>Genome sequencing of Giardia lamblia genotypes A2 and B isolates (DH and GS) and comparative analysis with the genomes of genotypes A1 and E (WB and Pig).</title>
        <authorList>
            <person name="Adam R.D."/>
            <person name="Dahlstrom E.W."/>
            <person name="Martens C.A."/>
            <person name="Bruno D.P."/>
            <person name="Barbian K.D."/>
            <person name="Ricklefs S.M."/>
            <person name="Hernandez M.M."/>
            <person name="Narla N.P."/>
            <person name="Patel R.B."/>
            <person name="Porcella S.F."/>
            <person name="Nash T.E."/>
        </authorList>
    </citation>
    <scope>NUCLEOTIDE SEQUENCE [LARGE SCALE GENOMIC DNA]</scope>
    <source>
        <strain evidence="3 4">GS</strain>
    </source>
</reference>